<reference evidence="15 16" key="1">
    <citation type="submission" date="2018-12" db="EMBL/GenBank/DDBJ databases">
        <title>Complete genome sequence of Flaviflexus sp. H23T48.</title>
        <authorList>
            <person name="Bae J.-W."/>
            <person name="Lee J.-Y."/>
        </authorList>
    </citation>
    <scope>NUCLEOTIDE SEQUENCE [LARGE SCALE GENOMIC DNA]</scope>
    <source>
        <strain evidence="15 16">H23T48</strain>
    </source>
</reference>
<dbReference type="CDD" id="cd07182">
    <property type="entry name" value="RNase_HII_bacteria_HII_like"/>
    <property type="match status" value="1"/>
</dbReference>
<evidence type="ECO:0000256" key="12">
    <source>
        <dbReference type="PROSITE-ProRule" id="PRU01319"/>
    </source>
</evidence>
<dbReference type="AlphaFoldDB" id="A0A3Q9G7D2"/>
<evidence type="ECO:0000313" key="16">
    <source>
        <dbReference type="Proteomes" id="UP000280344"/>
    </source>
</evidence>
<evidence type="ECO:0000256" key="9">
    <source>
        <dbReference type="ARBA" id="ARBA00022759"/>
    </source>
</evidence>
<keyword evidence="7 12" id="KW-0540">Nuclease</keyword>
<evidence type="ECO:0000256" key="8">
    <source>
        <dbReference type="ARBA" id="ARBA00022723"/>
    </source>
</evidence>
<dbReference type="NCBIfam" id="NF000595">
    <property type="entry name" value="PRK00015.1-3"/>
    <property type="match status" value="1"/>
</dbReference>
<evidence type="ECO:0000256" key="2">
    <source>
        <dbReference type="ARBA" id="ARBA00001946"/>
    </source>
</evidence>
<dbReference type="PANTHER" id="PTHR10954:SF18">
    <property type="entry name" value="RIBONUCLEASE HII"/>
    <property type="match status" value="1"/>
</dbReference>
<dbReference type="GO" id="GO:0046872">
    <property type="term" value="F:metal ion binding"/>
    <property type="evidence" value="ECO:0007669"/>
    <property type="project" value="UniProtKB-KW"/>
</dbReference>
<dbReference type="Pfam" id="PF01351">
    <property type="entry name" value="RNase_HII"/>
    <property type="match status" value="1"/>
</dbReference>
<feature type="domain" description="RNase H type-2" evidence="14">
    <location>
        <begin position="24"/>
        <end position="218"/>
    </location>
</feature>
<dbReference type="PANTHER" id="PTHR10954">
    <property type="entry name" value="RIBONUCLEASE H2 SUBUNIT A"/>
    <property type="match status" value="1"/>
</dbReference>
<dbReference type="Proteomes" id="UP000280344">
    <property type="component" value="Chromosome"/>
</dbReference>
<keyword evidence="11" id="KW-0464">Manganese</keyword>
<keyword evidence="9 12" id="KW-0255">Endonuclease</keyword>
<feature type="binding site" evidence="12">
    <location>
        <position position="31"/>
    </location>
    <ligand>
        <name>a divalent metal cation</name>
        <dbReference type="ChEBI" id="CHEBI:60240"/>
    </ligand>
</feature>
<comment type="subcellular location">
    <subcellularLocation>
        <location evidence="4">Cytoplasm</location>
    </subcellularLocation>
</comment>
<dbReference type="EC" id="3.1.26.4" evidence="13"/>
<dbReference type="PROSITE" id="PS51975">
    <property type="entry name" value="RNASE_H_2"/>
    <property type="match status" value="1"/>
</dbReference>
<dbReference type="GO" id="GO:0043137">
    <property type="term" value="P:DNA replication, removal of RNA primer"/>
    <property type="evidence" value="ECO:0007669"/>
    <property type="project" value="TreeGrafter"/>
</dbReference>
<evidence type="ECO:0000256" key="13">
    <source>
        <dbReference type="RuleBase" id="RU003515"/>
    </source>
</evidence>
<dbReference type="GO" id="GO:0003723">
    <property type="term" value="F:RNA binding"/>
    <property type="evidence" value="ECO:0007669"/>
    <property type="project" value="UniProtKB-UniRule"/>
</dbReference>
<comment type="function">
    <text evidence="3 13">Endonuclease that specifically degrades the RNA of RNA-DNA hybrids.</text>
</comment>
<dbReference type="RefSeq" id="WP_126703762.1">
    <property type="nucleotide sequence ID" value="NZ_CP034593.1"/>
</dbReference>
<evidence type="ECO:0000256" key="7">
    <source>
        <dbReference type="ARBA" id="ARBA00022722"/>
    </source>
</evidence>
<evidence type="ECO:0000259" key="14">
    <source>
        <dbReference type="PROSITE" id="PS51975"/>
    </source>
</evidence>
<sequence>MKLATPDLEQQVLAELTEQLGRPAIIVGMDEVGRGALAGPVAVGAVAITTSTPEAPVGLADSKVLRPAVREAYVETITNWAPGAVGYGSVDTINRAGIMAGLREAGMSALAQLPVVPDLILLDGVADWLTGNDLFTGFDTPKVRTVVKGDLTCTVIAAASILAKVARDELMVGLDGADGYSWKSNKGYASPAHIDALSRLGPHVHHRTAWQLPGVTHE</sequence>
<feature type="binding site" evidence="12">
    <location>
        <position position="123"/>
    </location>
    <ligand>
        <name>a divalent metal cation</name>
        <dbReference type="ChEBI" id="CHEBI:60240"/>
    </ligand>
</feature>
<evidence type="ECO:0000256" key="4">
    <source>
        <dbReference type="ARBA" id="ARBA00004496"/>
    </source>
</evidence>
<gene>
    <name evidence="15" type="ORF">EJ997_06010</name>
</gene>
<dbReference type="EMBL" id="CP034593">
    <property type="protein sequence ID" value="AZQ76956.1"/>
    <property type="molecule type" value="Genomic_DNA"/>
</dbReference>
<feature type="binding site" evidence="12">
    <location>
        <position position="30"/>
    </location>
    <ligand>
        <name>a divalent metal cation</name>
        <dbReference type="ChEBI" id="CHEBI:60240"/>
    </ligand>
</feature>
<comment type="cofactor">
    <cofactor evidence="2">
        <name>Mg(2+)</name>
        <dbReference type="ChEBI" id="CHEBI:18420"/>
    </cofactor>
</comment>
<dbReference type="GO" id="GO:0006298">
    <property type="term" value="P:mismatch repair"/>
    <property type="evidence" value="ECO:0007669"/>
    <property type="project" value="TreeGrafter"/>
</dbReference>
<accession>A0A3Q9G7D2</accession>
<proteinExistence type="inferred from homology"/>
<dbReference type="GO" id="GO:0004523">
    <property type="term" value="F:RNA-DNA hybrid ribonuclease activity"/>
    <property type="evidence" value="ECO:0007669"/>
    <property type="project" value="UniProtKB-UniRule"/>
</dbReference>
<dbReference type="OrthoDB" id="9803420at2"/>
<dbReference type="InterPro" id="IPR001352">
    <property type="entry name" value="RNase_HII/HIII"/>
</dbReference>
<comment type="catalytic activity">
    <reaction evidence="1 12 13">
        <text>Endonucleolytic cleavage to 5'-phosphomonoester.</text>
        <dbReference type="EC" id="3.1.26.4"/>
    </reaction>
</comment>
<evidence type="ECO:0000256" key="1">
    <source>
        <dbReference type="ARBA" id="ARBA00000077"/>
    </source>
</evidence>
<dbReference type="InterPro" id="IPR036397">
    <property type="entry name" value="RNaseH_sf"/>
</dbReference>
<evidence type="ECO:0000313" key="15">
    <source>
        <dbReference type="EMBL" id="AZQ76956.1"/>
    </source>
</evidence>
<comment type="similarity">
    <text evidence="5 13">Belongs to the RNase HII family.</text>
</comment>
<dbReference type="GO" id="GO:0032299">
    <property type="term" value="C:ribonuclease H2 complex"/>
    <property type="evidence" value="ECO:0007669"/>
    <property type="project" value="TreeGrafter"/>
</dbReference>
<dbReference type="SUPFAM" id="SSF53098">
    <property type="entry name" value="Ribonuclease H-like"/>
    <property type="match status" value="1"/>
</dbReference>
<keyword evidence="10 12" id="KW-0378">Hydrolase</keyword>
<keyword evidence="16" id="KW-1185">Reference proteome</keyword>
<evidence type="ECO:0000256" key="11">
    <source>
        <dbReference type="ARBA" id="ARBA00023211"/>
    </source>
</evidence>
<dbReference type="Gene3D" id="3.30.420.10">
    <property type="entry name" value="Ribonuclease H-like superfamily/Ribonuclease H"/>
    <property type="match status" value="1"/>
</dbReference>
<dbReference type="KEGG" id="flh:EJ997_06010"/>
<organism evidence="15 16">
    <name type="scientific">Flaviflexus ciconiae</name>
    <dbReference type="NCBI Taxonomy" id="2496867"/>
    <lineage>
        <taxon>Bacteria</taxon>
        <taxon>Bacillati</taxon>
        <taxon>Actinomycetota</taxon>
        <taxon>Actinomycetes</taxon>
        <taxon>Actinomycetales</taxon>
        <taxon>Actinomycetaceae</taxon>
        <taxon>Flaviflexus</taxon>
    </lineage>
</organism>
<comment type="cofactor">
    <cofactor evidence="12">
        <name>Mn(2+)</name>
        <dbReference type="ChEBI" id="CHEBI:29035"/>
    </cofactor>
    <cofactor evidence="12">
        <name>Mg(2+)</name>
        <dbReference type="ChEBI" id="CHEBI:18420"/>
    </cofactor>
    <text evidence="12">Manganese or magnesium. Binds 1 divalent metal ion per monomer in the absence of substrate. May bind a second metal ion after substrate binding.</text>
</comment>
<dbReference type="GO" id="GO:0005737">
    <property type="term" value="C:cytoplasm"/>
    <property type="evidence" value="ECO:0007669"/>
    <property type="project" value="UniProtKB-SubCell"/>
</dbReference>
<dbReference type="InterPro" id="IPR022898">
    <property type="entry name" value="RNase_HII"/>
</dbReference>
<evidence type="ECO:0000256" key="10">
    <source>
        <dbReference type="ARBA" id="ARBA00022801"/>
    </source>
</evidence>
<protein>
    <recommendedName>
        <fullName evidence="13">Ribonuclease</fullName>
        <ecNumber evidence="13">3.1.26.4</ecNumber>
    </recommendedName>
</protein>
<name>A0A3Q9G7D2_9ACTO</name>
<evidence type="ECO:0000256" key="6">
    <source>
        <dbReference type="ARBA" id="ARBA00022490"/>
    </source>
</evidence>
<dbReference type="InterPro" id="IPR012337">
    <property type="entry name" value="RNaseH-like_sf"/>
</dbReference>
<evidence type="ECO:0000256" key="3">
    <source>
        <dbReference type="ARBA" id="ARBA00004065"/>
    </source>
</evidence>
<evidence type="ECO:0000256" key="5">
    <source>
        <dbReference type="ARBA" id="ARBA00007383"/>
    </source>
</evidence>
<keyword evidence="6" id="KW-0963">Cytoplasm</keyword>
<dbReference type="InterPro" id="IPR024567">
    <property type="entry name" value="RNase_HII/HIII_dom"/>
</dbReference>
<keyword evidence="8 12" id="KW-0479">Metal-binding</keyword>